<dbReference type="EMBL" id="JAOQNS010000009">
    <property type="protein sequence ID" value="MCW2308815.1"/>
    <property type="molecule type" value="Genomic_DNA"/>
</dbReference>
<evidence type="ECO:0000256" key="4">
    <source>
        <dbReference type="ARBA" id="ARBA00022801"/>
    </source>
</evidence>
<feature type="domain" description="M23ase beta-sheet core" evidence="8">
    <location>
        <begin position="344"/>
        <end position="444"/>
    </location>
</feature>
<evidence type="ECO:0000256" key="2">
    <source>
        <dbReference type="ARBA" id="ARBA00022670"/>
    </source>
</evidence>
<evidence type="ECO:0000256" key="6">
    <source>
        <dbReference type="ARBA" id="ARBA00023049"/>
    </source>
</evidence>
<keyword evidence="4" id="KW-0378">Hydrolase</keyword>
<keyword evidence="10" id="KW-1185">Reference proteome</keyword>
<dbReference type="InterPro" id="IPR016047">
    <property type="entry name" value="M23ase_b-sheet_dom"/>
</dbReference>
<dbReference type="PANTHER" id="PTHR21666:SF288">
    <property type="entry name" value="CELL DIVISION PROTEIN YTFB"/>
    <property type="match status" value="1"/>
</dbReference>
<evidence type="ECO:0000313" key="10">
    <source>
        <dbReference type="Proteomes" id="UP001209755"/>
    </source>
</evidence>
<keyword evidence="7" id="KW-0175">Coiled coil</keyword>
<accession>A0ABT3HEJ1</accession>
<comment type="caution">
    <text evidence="9">The sequence shown here is derived from an EMBL/GenBank/DDBJ whole genome shotgun (WGS) entry which is preliminary data.</text>
</comment>
<dbReference type="InterPro" id="IPR011055">
    <property type="entry name" value="Dup_hybrid_motif"/>
</dbReference>
<evidence type="ECO:0000256" key="3">
    <source>
        <dbReference type="ARBA" id="ARBA00022723"/>
    </source>
</evidence>
<evidence type="ECO:0000313" key="9">
    <source>
        <dbReference type="EMBL" id="MCW2308815.1"/>
    </source>
</evidence>
<protein>
    <submittedName>
        <fullName evidence="9">Septal ring factor EnvC (AmiA/AmiB activator)</fullName>
    </submittedName>
</protein>
<dbReference type="InterPro" id="IPR050570">
    <property type="entry name" value="Cell_wall_metabolism_enzyme"/>
</dbReference>
<dbReference type="PANTHER" id="PTHR21666">
    <property type="entry name" value="PEPTIDASE-RELATED"/>
    <property type="match status" value="1"/>
</dbReference>
<name>A0ABT3HEJ1_9HYPH</name>
<evidence type="ECO:0000256" key="1">
    <source>
        <dbReference type="ARBA" id="ARBA00001947"/>
    </source>
</evidence>
<dbReference type="SUPFAM" id="SSF51261">
    <property type="entry name" value="Duplicated hybrid motif"/>
    <property type="match status" value="1"/>
</dbReference>
<comment type="cofactor">
    <cofactor evidence="1">
        <name>Zn(2+)</name>
        <dbReference type="ChEBI" id="CHEBI:29105"/>
    </cofactor>
</comment>
<dbReference type="Proteomes" id="UP001209755">
    <property type="component" value="Unassembled WGS sequence"/>
</dbReference>
<dbReference type="RefSeq" id="WP_264602416.1">
    <property type="nucleotide sequence ID" value="NZ_JAOQNS010000009.1"/>
</dbReference>
<keyword evidence="5" id="KW-0862">Zinc</keyword>
<feature type="coiled-coil region" evidence="7">
    <location>
        <begin position="191"/>
        <end position="299"/>
    </location>
</feature>
<keyword evidence="6" id="KW-0482">Metalloprotease</keyword>
<evidence type="ECO:0000256" key="5">
    <source>
        <dbReference type="ARBA" id="ARBA00022833"/>
    </source>
</evidence>
<organism evidence="9 10">
    <name type="scientific">Rhodobium gokarnense</name>
    <dbReference type="NCBI Taxonomy" id="364296"/>
    <lineage>
        <taxon>Bacteria</taxon>
        <taxon>Pseudomonadati</taxon>
        <taxon>Pseudomonadota</taxon>
        <taxon>Alphaproteobacteria</taxon>
        <taxon>Hyphomicrobiales</taxon>
        <taxon>Rhodobiaceae</taxon>
        <taxon>Rhodobium</taxon>
    </lineage>
</organism>
<proteinExistence type="predicted"/>
<dbReference type="Gene3D" id="2.70.70.10">
    <property type="entry name" value="Glucose Permease (Domain IIA)"/>
    <property type="match status" value="1"/>
</dbReference>
<keyword evidence="2" id="KW-0645">Protease</keyword>
<feature type="coiled-coil region" evidence="7">
    <location>
        <begin position="103"/>
        <end position="130"/>
    </location>
</feature>
<sequence>MASPVSASAGRTSLIGLFSLALVAGAGGFAAPDVLAKAEEEVAAPADEAAPEAVAEIAARKSAREEELAALTRDIEISGDRQETIAREIAELDQDRASLNAALIRTAERVHRLETALAESEERYERLGGNEDEVRLSLSKRRAVLAEVLAALERIGQKPPPALAVRPEDALAAVRSAILLGGVLPELRLEAEALAGNLAELTALKRQMAAERDRLSGDARRLAEERARLGVLLADKKARFRARNEALAAEKKKAEELAAKATSLKDLVADLEKEIASARDAAEAAARAAKEREEKGEEAVADTSANRLAPAVAFIKTKGHLALPARGAVLRHYGDDDGIGGESMGLSVSTRPRARIVAPADGWVVYAGPFRSYGQLLILNAGDGYHILLAGMETIDVELGQFVLAGEPIAVMGTQRLASAATLDIGSTQPVLYIEFRKDGKAIDSAPWWVDTENQKVDG</sequence>
<evidence type="ECO:0000259" key="8">
    <source>
        <dbReference type="Pfam" id="PF01551"/>
    </source>
</evidence>
<evidence type="ECO:0000256" key="7">
    <source>
        <dbReference type="SAM" id="Coils"/>
    </source>
</evidence>
<reference evidence="10" key="1">
    <citation type="submission" date="2023-07" db="EMBL/GenBank/DDBJ databases">
        <title>Genome sequencing of Purple Non-Sulfur Bacteria from various extreme environments.</title>
        <authorList>
            <person name="Mayer M."/>
        </authorList>
    </citation>
    <scope>NUCLEOTIDE SEQUENCE [LARGE SCALE GENOMIC DNA]</scope>
    <source>
        <strain evidence="10">DSM 17935</strain>
    </source>
</reference>
<dbReference type="Pfam" id="PF01551">
    <property type="entry name" value="Peptidase_M23"/>
    <property type="match status" value="1"/>
</dbReference>
<gene>
    <name evidence="9" type="ORF">M2319_003164</name>
</gene>
<dbReference type="CDD" id="cd12797">
    <property type="entry name" value="M23_peptidase"/>
    <property type="match status" value="1"/>
</dbReference>
<keyword evidence="3" id="KW-0479">Metal-binding</keyword>